<comment type="caution">
    <text evidence="1">The sequence shown here is derived from an EMBL/GenBank/DDBJ whole genome shotgun (WGS) entry which is preliminary data.</text>
</comment>
<evidence type="ECO:0000313" key="1">
    <source>
        <dbReference type="EMBL" id="KAF6158927.1"/>
    </source>
</evidence>
<keyword evidence="2" id="KW-1185">Reference proteome</keyword>
<sequence>MSLTLSFLPKFPSPKSKIPKTKSNYTSPRTEIDWRKALRSQITDQIDWTNYTLLQLLDHIQITYIAVIAEELSSEHQSPQALSFLLIVLLDLKIIYNNLNWYLKSEVWRGSLICGTKSVQSRG</sequence>
<protein>
    <submittedName>
        <fullName evidence="1">Uncharacterized protein</fullName>
    </submittedName>
</protein>
<proteinExistence type="predicted"/>
<organism evidence="1 2">
    <name type="scientific">Kingdonia uniflora</name>
    <dbReference type="NCBI Taxonomy" id="39325"/>
    <lineage>
        <taxon>Eukaryota</taxon>
        <taxon>Viridiplantae</taxon>
        <taxon>Streptophyta</taxon>
        <taxon>Embryophyta</taxon>
        <taxon>Tracheophyta</taxon>
        <taxon>Spermatophyta</taxon>
        <taxon>Magnoliopsida</taxon>
        <taxon>Ranunculales</taxon>
        <taxon>Circaeasteraceae</taxon>
        <taxon>Kingdonia</taxon>
    </lineage>
</organism>
<reference evidence="1 2" key="1">
    <citation type="journal article" date="2020" name="IScience">
        <title>Genome Sequencing of the Endangered Kingdonia uniflora (Circaeasteraceae, Ranunculales) Reveals Potential Mechanisms of Evolutionary Specialization.</title>
        <authorList>
            <person name="Sun Y."/>
            <person name="Deng T."/>
            <person name="Zhang A."/>
            <person name="Moore M.J."/>
            <person name="Landis J.B."/>
            <person name="Lin N."/>
            <person name="Zhang H."/>
            <person name="Zhang X."/>
            <person name="Huang J."/>
            <person name="Zhang X."/>
            <person name="Sun H."/>
            <person name="Wang H."/>
        </authorList>
    </citation>
    <scope>NUCLEOTIDE SEQUENCE [LARGE SCALE GENOMIC DNA]</scope>
    <source>
        <strain evidence="1">TB1705</strain>
        <tissue evidence="1">Leaf</tissue>
    </source>
</reference>
<dbReference type="Proteomes" id="UP000541444">
    <property type="component" value="Unassembled WGS sequence"/>
</dbReference>
<accession>A0A7J7MVT0</accession>
<evidence type="ECO:0000313" key="2">
    <source>
        <dbReference type="Proteomes" id="UP000541444"/>
    </source>
</evidence>
<name>A0A7J7MVT0_9MAGN</name>
<dbReference type="EMBL" id="JACGCM010001215">
    <property type="protein sequence ID" value="KAF6158927.1"/>
    <property type="molecule type" value="Genomic_DNA"/>
</dbReference>
<dbReference type="AlphaFoldDB" id="A0A7J7MVT0"/>
<gene>
    <name evidence="1" type="ORF">GIB67_012344</name>
</gene>